<keyword evidence="2" id="KW-1185">Reference proteome</keyword>
<gene>
    <name evidence="1" type="ORF">ACFOS1_05325</name>
</gene>
<sequence>MKRFFLGFCCSLFLFSCTNESENFDWLVGDWERVNGEEGFETFETWKKKDRYYSGLGYTLLKEDTIFKEELQLFEDNGRWILKVKGQNEAPTPFILTELNPEFFVAENDTNEFPKKIIYKIENDSLKANVSTSEFDVNFEFVKIQK</sequence>
<protein>
    <submittedName>
        <fullName evidence="1">DUF6265 family protein</fullName>
    </submittedName>
</protein>
<dbReference type="EMBL" id="JBHSAS010000006">
    <property type="protein sequence ID" value="MFC4026816.1"/>
    <property type="molecule type" value="Genomic_DNA"/>
</dbReference>
<reference evidence="2" key="1">
    <citation type="journal article" date="2019" name="Int. J. Syst. Evol. Microbiol.">
        <title>The Global Catalogue of Microorganisms (GCM) 10K type strain sequencing project: providing services to taxonomists for standard genome sequencing and annotation.</title>
        <authorList>
            <consortium name="The Broad Institute Genomics Platform"/>
            <consortium name="The Broad Institute Genome Sequencing Center for Infectious Disease"/>
            <person name="Wu L."/>
            <person name="Ma J."/>
        </authorList>
    </citation>
    <scope>NUCLEOTIDE SEQUENCE [LARGE SCALE GENOMIC DNA]</scope>
    <source>
        <strain evidence="2">CECT 9128</strain>
    </source>
</reference>
<proteinExistence type="predicted"/>
<dbReference type="PROSITE" id="PS51257">
    <property type="entry name" value="PROKAR_LIPOPROTEIN"/>
    <property type="match status" value="1"/>
</dbReference>
<dbReference type="Proteomes" id="UP001595793">
    <property type="component" value="Unassembled WGS sequence"/>
</dbReference>
<name>A0ABV8H6I7_9FLAO</name>
<dbReference type="RefSeq" id="WP_290235611.1">
    <property type="nucleotide sequence ID" value="NZ_JAUFPZ010000002.1"/>
</dbReference>
<comment type="caution">
    <text evidence="1">The sequence shown here is derived from an EMBL/GenBank/DDBJ whole genome shotgun (WGS) entry which is preliminary data.</text>
</comment>
<organism evidence="1 2">
    <name type="scientific">Zunongwangia endophytica</name>
    <dbReference type="NCBI Taxonomy" id="1808945"/>
    <lineage>
        <taxon>Bacteria</taxon>
        <taxon>Pseudomonadati</taxon>
        <taxon>Bacteroidota</taxon>
        <taxon>Flavobacteriia</taxon>
        <taxon>Flavobacteriales</taxon>
        <taxon>Flavobacteriaceae</taxon>
        <taxon>Zunongwangia</taxon>
    </lineage>
</organism>
<evidence type="ECO:0000313" key="2">
    <source>
        <dbReference type="Proteomes" id="UP001595793"/>
    </source>
</evidence>
<evidence type="ECO:0000313" key="1">
    <source>
        <dbReference type="EMBL" id="MFC4026816.1"/>
    </source>
</evidence>
<accession>A0ABV8H6I7</accession>